<proteinExistence type="predicted"/>
<dbReference type="OrthoDB" id="6909488at2759"/>
<sequence length="109" mass="12590">NVAYNKSPINPNKSVLEQIKRIEEKITKSKSKKIKKEHREITANALAKIESLLRDIKKILNGDEAKSQRIESFKGYVPISDDIEIPEFIPQEPSRKMFKDGFNLIPYYG</sequence>
<dbReference type="EMBL" id="CAKXAJ010019316">
    <property type="protein sequence ID" value="CAH2218262.1"/>
    <property type="molecule type" value="Genomic_DNA"/>
</dbReference>
<evidence type="ECO:0000313" key="2">
    <source>
        <dbReference type="Proteomes" id="UP000838756"/>
    </source>
</evidence>
<accession>A0A8S4QXS9</accession>
<comment type="caution">
    <text evidence="1">The sequence shown here is derived from an EMBL/GenBank/DDBJ whole genome shotgun (WGS) entry which is preliminary data.</text>
</comment>
<protein>
    <submittedName>
        <fullName evidence="1">Jg1070 protein</fullName>
    </submittedName>
</protein>
<reference evidence="1" key="1">
    <citation type="submission" date="2022-03" db="EMBL/GenBank/DDBJ databases">
        <authorList>
            <person name="Lindestad O."/>
        </authorList>
    </citation>
    <scope>NUCLEOTIDE SEQUENCE</scope>
</reference>
<name>A0A8S4QXS9_9NEOP</name>
<organism evidence="1 2">
    <name type="scientific">Pararge aegeria aegeria</name>
    <dbReference type="NCBI Taxonomy" id="348720"/>
    <lineage>
        <taxon>Eukaryota</taxon>
        <taxon>Metazoa</taxon>
        <taxon>Ecdysozoa</taxon>
        <taxon>Arthropoda</taxon>
        <taxon>Hexapoda</taxon>
        <taxon>Insecta</taxon>
        <taxon>Pterygota</taxon>
        <taxon>Neoptera</taxon>
        <taxon>Endopterygota</taxon>
        <taxon>Lepidoptera</taxon>
        <taxon>Glossata</taxon>
        <taxon>Ditrysia</taxon>
        <taxon>Papilionoidea</taxon>
        <taxon>Nymphalidae</taxon>
        <taxon>Satyrinae</taxon>
        <taxon>Satyrini</taxon>
        <taxon>Parargina</taxon>
        <taxon>Pararge</taxon>
    </lineage>
</organism>
<feature type="non-terminal residue" evidence="1">
    <location>
        <position position="1"/>
    </location>
</feature>
<evidence type="ECO:0000313" key="1">
    <source>
        <dbReference type="EMBL" id="CAH2218262.1"/>
    </source>
</evidence>
<dbReference type="AlphaFoldDB" id="A0A8S4QXS9"/>
<keyword evidence="2" id="KW-1185">Reference proteome</keyword>
<dbReference type="Proteomes" id="UP000838756">
    <property type="component" value="Unassembled WGS sequence"/>
</dbReference>
<gene>
    <name evidence="1" type="primary">jg1070</name>
    <name evidence="1" type="ORF">PAEG_LOCUS6109</name>
</gene>